<dbReference type="RefSeq" id="WP_132794710.1">
    <property type="nucleotide sequence ID" value="NZ_SLXM01000005.1"/>
</dbReference>
<dbReference type="Proteomes" id="UP000294564">
    <property type="component" value="Unassembled WGS sequence"/>
</dbReference>
<keyword evidence="1" id="KW-0812">Transmembrane</keyword>
<sequence>MKKVLAYILIGIFLMAAAYYAIVYYGTYSKGERSGELIKFSRKGILIKTWEGEISQGISGAQIFKFSVEDKEKEVVENLQKFQGRYVKLTYIERFDKLFWLGDTKYFITKVEEENSPHFSGLRSKKDEE</sequence>
<feature type="transmembrane region" description="Helical" evidence="1">
    <location>
        <begin position="6"/>
        <end position="25"/>
    </location>
</feature>
<evidence type="ECO:0000313" key="2">
    <source>
        <dbReference type="EMBL" id="TCP24651.1"/>
    </source>
</evidence>
<dbReference type="AlphaFoldDB" id="A0A4R2NSW1"/>
<accession>A0A4R2NSW1</accession>
<keyword evidence="1" id="KW-0472">Membrane</keyword>
<organism evidence="2 3">
    <name type="scientific">Tenacibaculum skagerrakense</name>
    <dbReference type="NCBI Taxonomy" id="186571"/>
    <lineage>
        <taxon>Bacteria</taxon>
        <taxon>Pseudomonadati</taxon>
        <taxon>Bacteroidota</taxon>
        <taxon>Flavobacteriia</taxon>
        <taxon>Flavobacteriales</taxon>
        <taxon>Flavobacteriaceae</taxon>
        <taxon>Tenacibaculum</taxon>
    </lineage>
</organism>
<evidence type="ECO:0000256" key="1">
    <source>
        <dbReference type="SAM" id="Phobius"/>
    </source>
</evidence>
<keyword evidence="3" id="KW-1185">Reference proteome</keyword>
<name>A0A4R2NSW1_9FLAO</name>
<dbReference type="EMBL" id="SLXM01000005">
    <property type="protein sequence ID" value="TCP24651.1"/>
    <property type="molecule type" value="Genomic_DNA"/>
</dbReference>
<keyword evidence="1" id="KW-1133">Transmembrane helix</keyword>
<evidence type="ECO:0008006" key="4">
    <source>
        <dbReference type="Google" id="ProtNLM"/>
    </source>
</evidence>
<proteinExistence type="predicted"/>
<comment type="caution">
    <text evidence="2">The sequence shown here is derived from an EMBL/GenBank/DDBJ whole genome shotgun (WGS) entry which is preliminary data.</text>
</comment>
<gene>
    <name evidence="2" type="ORF">EV195_10582</name>
</gene>
<protein>
    <recommendedName>
        <fullName evidence="4">6-phosphogluconate dehydrogenase</fullName>
    </recommendedName>
</protein>
<dbReference type="OrthoDB" id="9794557at2"/>
<reference evidence="2 3" key="1">
    <citation type="submission" date="2019-03" db="EMBL/GenBank/DDBJ databases">
        <title>Genomic Encyclopedia of Type Strains, Phase IV (KMG-IV): sequencing the most valuable type-strain genomes for metagenomic binning, comparative biology and taxonomic classification.</title>
        <authorList>
            <person name="Goeker M."/>
        </authorList>
    </citation>
    <scope>NUCLEOTIDE SEQUENCE [LARGE SCALE GENOMIC DNA]</scope>
    <source>
        <strain evidence="2 3">DSM 14836</strain>
    </source>
</reference>
<evidence type="ECO:0000313" key="3">
    <source>
        <dbReference type="Proteomes" id="UP000294564"/>
    </source>
</evidence>